<comment type="caution">
    <text evidence="1">The sequence shown here is derived from an EMBL/GenBank/DDBJ whole genome shotgun (WGS) entry which is preliminary data.</text>
</comment>
<accession>A0A225DC34</accession>
<evidence type="ECO:0000313" key="1">
    <source>
        <dbReference type="EMBL" id="OWK39101.1"/>
    </source>
</evidence>
<protein>
    <submittedName>
        <fullName evidence="1">Mobile element protein</fullName>
    </submittedName>
</protein>
<proteinExistence type="predicted"/>
<gene>
    <name evidence="1" type="ORF">FRUB_06183</name>
</gene>
<dbReference type="AlphaFoldDB" id="A0A225DC34"/>
<dbReference type="Proteomes" id="UP000214646">
    <property type="component" value="Unassembled WGS sequence"/>
</dbReference>
<organism evidence="1 2">
    <name type="scientific">Fimbriiglobus ruber</name>
    <dbReference type="NCBI Taxonomy" id="1908690"/>
    <lineage>
        <taxon>Bacteria</taxon>
        <taxon>Pseudomonadati</taxon>
        <taxon>Planctomycetota</taxon>
        <taxon>Planctomycetia</taxon>
        <taxon>Gemmatales</taxon>
        <taxon>Gemmataceae</taxon>
        <taxon>Fimbriiglobus</taxon>
    </lineage>
</organism>
<dbReference type="EMBL" id="NIDE01000011">
    <property type="protein sequence ID" value="OWK39101.1"/>
    <property type="molecule type" value="Genomic_DNA"/>
</dbReference>
<reference evidence="2" key="1">
    <citation type="submission" date="2017-06" db="EMBL/GenBank/DDBJ databases">
        <title>Genome analysis of Fimbriiglobus ruber SP5, the first member of the order Planctomycetales with confirmed chitinolytic capability.</title>
        <authorList>
            <person name="Ravin N.V."/>
            <person name="Rakitin A.L."/>
            <person name="Ivanova A.A."/>
            <person name="Beletsky A.V."/>
            <person name="Kulichevskaya I.S."/>
            <person name="Mardanov A.V."/>
            <person name="Dedysh S.N."/>
        </authorList>
    </citation>
    <scope>NUCLEOTIDE SEQUENCE [LARGE SCALE GENOMIC DNA]</scope>
    <source>
        <strain evidence="2">SP5</strain>
    </source>
</reference>
<name>A0A225DC34_9BACT</name>
<keyword evidence="2" id="KW-1185">Reference proteome</keyword>
<evidence type="ECO:0000313" key="2">
    <source>
        <dbReference type="Proteomes" id="UP000214646"/>
    </source>
</evidence>
<sequence>MAANPVFSLAMTRPPSIPEPLWQLAPEAVQEILAAQAQTTTTQAEKITHLETVVAHSWPG</sequence>